<name>A0A8H7B091_9PLEO</name>
<dbReference type="Proteomes" id="UP000596902">
    <property type="component" value="Unassembled WGS sequence"/>
</dbReference>
<dbReference type="AlphaFoldDB" id="A0A8H7B091"/>
<reference evidence="3" key="1">
    <citation type="submission" date="2020-01" db="EMBL/GenBank/DDBJ databases">
        <authorList>
            <person name="Feng Z.H.Z."/>
        </authorList>
    </citation>
    <scope>NUCLEOTIDE SEQUENCE</scope>
    <source>
        <strain evidence="3">CBS107.38</strain>
    </source>
</reference>
<dbReference type="GeneID" id="62207775"/>
<feature type="transmembrane region" description="Helical" evidence="2">
    <location>
        <begin position="218"/>
        <end position="239"/>
    </location>
</feature>
<evidence type="ECO:0000256" key="1">
    <source>
        <dbReference type="SAM" id="MobiDB-lite"/>
    </source>
</evidence>
<proteinExistence type="predicted"/>
<dbReference type="RefSeq" id="XP_038782872.1">
    <property type="nucleotide sequence ID" value="XM_038934597.1"/>
</dbReference>
<keyword evidence="2" id="KW-1133">Transmembrane helix</keyword>
<evidence type="ECO:0000313" key="3">
    <source>
        <dbReference type="EMBL" id="KAF7672519.1"/>
    </source>
</evidence>
<gene>
    <name evidence="3" type="ORF">GT037_009550</name>
</gene>
<organism evidence="3 4">
    <name type="scientific">Alternaria burnsii</name>
    <dbReference type="NCBI Taxonomy" id="1187904"/>
    <lineage>
        <taxon>Eukaryota</taxon>
        <taxon>Fungi</taxon>
        <taxon>Dikarya</taxon>
        <taxon>Ascomycota</taxon>
        <taxon>Pezizomycotina</taxon>
        <taxon>Dothideomycetes</taxon>
        <taxon>Pleosporomycetidae</taxon>
        <taxon>Pleosporales</taxon>
        <taxon>Pleosporineae</taxon>
        <taxon>Pleosporaceae</taxon>
        <taxon>Alternaria</taxon>
        <taxon>Alternaria sect. Alternaria</taxon>
    </lineage>
</organism>
<feature type="compositionally biased region" description="Acidic residues" evidence="1">
    <location>
        <begin position="260"/>
        <end position="276"/>
    </location>
</feature>
<evidence type="ECO:0000256" key="2">
    <source>
        <dbReference type="SAM" id="Phobius"/>
    </source>
</evidence>
<dbReference type="EMBL" id="JAAABM010000016">
    <property type="protein sequence ID" value="KAF7672519.1"/>
    <property type="molecule type" value="Genomic_DNA"/>
</dbReference>
<evidence type="ECO:0000313" key="4">
    <source>
        <dbReference type="Proteomes" id="UP000596902"/>
    </source>
</evidence>
<keyword evidence="4" id="KW-1185">Reference proteome</keyword>
<feature type="region of interest" description="Disordered" evidence="1">
    <location>
        <begin position="250"/>
        <end position="284"/>
    </location>
</feature>
<protein>
    <submittedName>
        <fullName evidence="3">Uncharacterized protein</fullName>
    </submittedName>
</protein>
<comment type="caution">
    <text evidence="3">The sequence shown here is derived from an EMBL/GenBank/DDBJ whole genome shotgun (WGS) entry which is preliminary data.</text>
</comment>
<sequence>MLPEFTVKVQRGGEILIQSTDGTTVPIIISKDVQLASLDNGVCIYIPNENIPHTRALASVDRALHERDPADVRSLNVILEKSRLLAKTLFEHGLKKWKDGKLELIKPVTAGATGGLAGYSMAGCFALHFATTTTTVSIPVSTSGGVATALSTTTTKSLTVKAGFAKTAATAKATASSKAAMASKAAVAGTKTAAAGTKAGVVSTKAAVGGKALIGGKAILVLKFVPAVAVVAGATYGIYRYRKYSKHRKAEKLSRQAPQDDMDEVEDSEEDDEDENKGEGKDYSSMHEKGILVGIEDYKPQEQWLCASARSSRQVVVWESTQDIPYLSIQIPGLIQRIVFTIESNDQGWCSERRTSSDPYHGSWTWFEAGIQRRNPESRALPRWSIQKNVAASSTPRKHTVLFDRNSSEFQLQCWLAIIEQGDTLEVFPKARFPGWANHVKSIEMNVFYV</sequence>
<keyword evidence="2" id="KW-0812">Transmembrane</keyword>
<reference evidence="3" key="2">
    <citation type="submission" date="2020-08" db="EMBL/GenBank/DDBJ databases">
        <title>Draft Genome Sequence of Cumin Blight Pathogen Alternaria burnsii.</title>
        <authorList>
            <person name="Feng Z."/>
        </authorList>
    </citation>
    <scope>NUCLEOTIDE SEQUENCE</scope>
    <source>
        <strain evidence="3">CBS107.38</strain>
    </source>
</reference>
<keyword evidence="2" id="KW-0472">Membrane</keyword>
<accession>A0A8H7B091</accession>